<dbReference type="EC" id="3.1.1.-" evidence="4"/>
<comment type="similarity">
    <text evidence="1 4">Belongs to the type-B carboxylesterase/lipase family.</text>
</comment>
<gene>
    <name evidence="6" type="ORF">BO78DRAFT_364923</name>
</gene>
<dbReference type="InterPro" id="IPR019826">
    <property type="entry name" value="Carboxylesterase_B_AS"/>
</dbReference>
<dbReference type="InterPro" id="IPR029058">
    <property type="entry name" value="AB_hydrolase_fold"/>
</dbReference>
<dbReference type="VEuPathDB" id="FungiDB:BO78DRAFT_364923"/>
<feature type="domain" description="Carboxylesterase type B" evidence="5">
    <location>
        <begin position="28"/>
        <end position="472"/>
    </location>
</feature>
<dbReference type="SUPFAM" id="SSF53474">
    <property type="entry name" value="alpha/beta-Hydrolases"/>
    <property type="match status" value="1"/>
</dbReference>
<proteinExistence type="inferred from homology"/>
<keyword evidence="3 4" id="KW-0378">Hydrolase</keyword>
<organism evidence="6 7">
    <name type="scientific">Aspergillus sclerotiicarbonarius (strain CBS 121057 / IBT 28362)</name>
    <dbReference type="NCBI Taxonomy" id="1448318"/>
    <lineage>
        <taxon>Eukaryota</taxon>
        <taxon>Fungi</taxon>
        <taxon>Dikarya</taxon>
        <taxon>Ascomycota</taxon>
        <taxon>Pezizomycotina</taxon>
        <taxon>Eurotiomycetes</taxon>
        <taxon>Eurotiomycetidae</taxon>
        <taxon>Eurotiales</taxon>
        <taxon>Aspergillaceae</taxon>
        <taxon>Aspergillus</taxon>
        <taxon>Aspergillus subgen. Circumdati</taxon>
    </lineage>
</organism>
<sequence length="550" mass="61256">MPLNNHASNLSFNLGTLALDGFLSTHGVVNLLNIPYATISARFKPASLVDPSFLQGRRDACHYGPQCPQLYDKLHCLMAHMFEELSVSHHSHELDCLHLNVYAPPSALSPPNPSKMPVLVWIHGGSFNTGNNATEFDGNHLVKRSMDLGKPIVVVTINYRLNIWGFLSSQELIDEARESGEVPILNQGLNDQAIALEWVQQNISHFGGHASRVTVAGESAGAGSIFYLLKQGVPLFSRAIICSSPQLSFRKISDGQQIFNTLVQHAGIDASASYQTKLQAIRSYKAEDLLVIFPSFPVAFPIEDPNWFVDWNPDKISSGEYWAELPPWCSEIIIGHMKDEAALFLNPTYPSDLTKEEALNHVQHIIPDPRPAEIALSTLQPDVDSSPFRSVLALATHRLFITPNLELATRVASHPNHKIYLYSIDIADGFTNQLGGYAWHSFGNSIFFYQPACRTRPELAATADKLSDAYTTFIYGDKGPTWEEFSEKGRMMSWNGNRTGLVHVGLDWKDPVPERLAANGMRDWIDVYRRDGWKITFPVPGVCRPRPLKG</sequence>
<protein>
    <recommendedName>
        <fullName evidence="4">Carboxylic ester hydrolase</fullName>
        <ecNumber evidence="4">3.1.1.-</ecNumber>
    </recommendedName>
</protein>
<evidence type="ECO:0000313" key="6">
    <source>
        <dbReference type="EMBL" id="PYI08331.1"/>
    </source>
</evidence>
<evidence type="ECO:0000256" key="2">
    <source>
        <dbReference type="ARBA" id="ARBA00010515"/>
    </source>
</evidence>
<dbReference type="Pfam" id="PF00135">
    <property type="entry name" value="COesterase"/>
    <property type="match status" value="1"/>
</dbReference>
<reference evidence="6 7" key="1">
    <citation type="submission" date="2018-02" db="EMBL/GenBank/DDBJ databases">
        <title>The genomes of Aspergillus section Nigri reveals drivers in fungal speciation.</title>
        <authorList>
            <consortium name="DOE Joint Genome Institute"/>
            <person name="Vesth T.C."/>
            <person name="Nybo J."/>
            <person name="Theobald S."/>
            <person name="Brandl J."/>
            <person name="Frisvad J.C."/>
            <person name="Nielsen K.F."/>
            <person name="Lyhne E.K."/>
            <person name="Kogle M.E."/>
            <person name="Kuo A."/>
            <person name="Riley R."/>
            <person name="Clum A."/>
            <person name="Nolan M."/>
            <person name="Lipzen A."/>
            <person name="Salamov A."/>
            <person name="Henrissat B."/>
            <person name="Wiebenga A."/>
            <person name="De vries R.P."/>
            <person name="Grigoriev I.V."/>
            <person name="Mortensen U.H."/>
            <person name="Andersen M.R."/>
            <person name="Baker S.E."/>
        </authorList>
    </citation>
    <scope>NUCLEOTIDE SEQUENCE [LARGE SCALE GENOMIC DNA]</scope>
    <source>
        <strain evidence="6 7">CBS 121057</strain>
    </source>
</reference>
<dbReference type="PANTHER" id="PTHR43142">
    <property type="entry name" value="CARBOXYLIC ESTER HYDROLASE"/>
    <property type="match status" value="1"/>
</dbReference>
<evidence type="ECO:0000259" key="5">
    <source>
        <dbReference type="Pfam" id="PF00135"/>
    </source>
</evidence>
<dbReference type="GO" id="GO:0016787">
    <property type="term" value="F:hydrolase activity"/>
    <property type="evidence" value="ECO:0007669"/>
    <property type="project" value="UniProtKB-KW"/>
</dbReference>
<dbReference type="OrthoDB" id="6846267at2759"/>
<keyword evidence="7" id="KW-1185">Reference proteome</keyword>
<dbReference type="Proteomes" id="UP000248423">
    <property type="component" value="Unassembled WGS sequence"/>
</dbReference>
<dbReference type="InterPro" id="IPR002168">
    <property type="entry name" value="Lipase_GDXG_HIS_AS"/>
</dbReference>
<name>A0A319EFP4_ASPSB</name>
<evidence type="ECO:0000256" key="3">
    <source>
        <dbReference type="ARBA" id="ARBA00022801"/>
    </source>
</evidence>
<dbReference type="EMBL" id="KZ826335">
    <property type="protein sequence ID" value="PYI08331.1"/>
    <property type="molecule type" value="Genomic_DNA"/>
</dbReference>
<dbReference type="Gene3D" id="3.40.50.1820">
    <property type="entry name" value="alpha/beta hydrolase"/>
    <property type="match status" value="1"/>
</dbReference>
<dbReference type="STRING" id="1448318.A0A319EFP4"/>
<evidence type="ECO:0000256" key="4">
    <source>
        <dbReference type="RuleBase" id="RU361235"/>
    </source>
</evidence>
<evidence type="ECO:0000313" key="7">
    <source>
        <dbReference type="Proteomes" id="UP000248423"/>
    </source>
</evidence>
<comment type="similarity">
    <text evidence="2">Belongs to the 'GDXG' lipolytic enzyme family.</text>
</comment>
<dbReference type="InterPro" id="IPR002018">
    <property type="entry name" value="CarbesteraseB"/>
</dbReference>
<evidence type="ECO:0000256" key="1">
    <source>
        <dbReference type="ARBA" id="ARBA00005964"/>
    </source>
</evidence>
<dbReference type="PROSITE" id="PS00122">
    <property type="entry name" value="CARBOXYLESTERASE_B_1"/>
    <property type="match status" value="1"/>
</dbReference>
<accession>A0A319EFP4</accession>
<dbReference type="AlphaFoldDB" id="A0A319EFP4"/>
<dbReference type="PANTHER" id="PTHR43142:SF1">
    <property type="entry name" value="CARBOXYLIC ESTER HYDROLASE"/>
    <property type="match status" value="1"/>
</dbReference>
<dbReference type="PROSITE" id="PS01173">
    <property type="entry name" value="LIPASE_GDXG_HIS"/>
    <property type="match status" value="1"/>
</dbReference>